<dbReference type="Pfam" id="PF00089">
    <property type="entry name" value="Trypsin"/>
    <property type="match status" value="1"/>
</dbReference>
<feature type="transmembrane region" description="Helical" evidence="9">
    <location>
        <begin position="127"/>
        <end position="149"/>
    </location>
</feature>
<dbReference type="InterPro" id="IPR036055">
    <property type="entry name" value="LDL_receptor-like_sf"/>
</dbReference>
<keyword evidence="9" id="KW-0472">Membrane</keyword>
<dbReference type="PROSITE" id="PS50287">
    <property type="entry name" value="SRCR_2"/>
    <property type="match status" value="1"/>
</dbReference>
<dbReference type="Gene3D" id="2.40.10.10">
    <property type="entry name" value="Trypsin-like serine proteases"/>
    <property type="match status" value="1"/>
</dbReference>
<evidence type="ECO:0000313" key="12">
    <source>
        <dbReference type="Proteomes" id="UP000319801"/>
    </source>
</evidence>
<sequence length="408" mass="44599">MDDPEVEARAKLEDRIVNASLTVEAESEVTQEQVAMEMESTQLEVVSIGEQDLLPSTPTLESHKVSMSLENSTNNPNSESAEQTDASNNVQAQCPGMKMTKVQPFLSGDQREDKTFRSRLFARRMELLIGVCVLLTVTFVLGIGLGVGLSCRGKFRCSSSLCVSVSAQCDGHIDCENGVDELGCVRVSGRSSVLQVLSGGVWSTVCSEMWNSDLGFSACKQLGYPSHVESGSIPLTSIEQDLRDNLVSINLSHQNSLQPIKIHNTSNLSFAYPPLWTVLAGLTEQPVTGANHLTVEKIIYHGRYRPKGLDYDIALLKLSQPLTFNGLVCVEAGGSDELGSGLRREKQARSLHSHHTSSYLDSPTDGGQFRVMNCADIRCNRAEVNALLLLYTSSRIQEILIEMSLPDF</sequence>
<dbReference type="InterPro" id="IPR002172">
    <property type="entry name" value="LDrepeatLR_classA_rpt"/>
</dbReference>
<dbReference type="Pfam" id="PF00057">
    <property type="entry name" value="Ldl_recept_a"/>
    <property type="match status" value="1"/>
</dbReference>
<dbReference type="PANTHER" id="PTHR24252:SF27">
    <property type="entry name" value="TRANSMEMBRANE PROTEASE SERINE 3-LIKE"/>
    <property type="match status" value="1"/>
</dbReference>
<evidence type="ECO:0000256" key="1">
    <source>
        <dbReference type="ARBA" id="ARBA00022670"/>
    </source>
</evidence>
<dbReference type="PROSITE" id="PS50068">
    <property type="entry name" value="LDLRA_2"/>
    <property type="match status" value="1"/>
</dbReference>
<dbReference type="Gene3D" id="4.10.400.10">
    <property type="entry name" value="Low-density Lipoprotein Receptor"/>
    <property type="match status" value="1"/>
</dbReference>
<gene>
    <name evidence="11" type="ORF">Baya_6251</name>
</gene>
<evidence type="ECO:0000256" key="7">
    <source>
        <dbReference type="PROSITE-ProRule" id="PRU00196"/>
    </source>
</evidence>
<dbReference type="InterPro" id="IPR001254">
    <property type="entry name" value="Trypsin_dom"/>
</dbReference>
<feature type="disulfide bond" evidence="6">
    <location>
        <begin position="169"/>
        <end position="184"/>
    </location>
</feature>
<evidence type="ECO:0000256" key="8">
    <source>
        <dbReference type="SAM" id="MobiDB-lite"/>
    </source>
</evidence>
<dbReference type="GO" id="GO:0016020">
    <property type="term" value="C:membrane"/>
    <property type="evidence" value="ECO:0007669"/>
    <property type="project" value="InterPro"/>
</dbReference>
<feature type="region of interest" description="Disordered" evidence="8">
    <location>
        <begin position="66"/>
        <end position="87"/>
    </location>
</feature>
<evidence type="ECO:0000256" key="6">
    <source>
        <dbReference type="PROSITE-ProRule" id="PRU00124"/>
    </source>
</evidence>
<dbReference type="SUPFAM" id="SSF57424">
    <property type="entry name" value="LDL receptor-like module"/>
    <property type="match status" value="1"/>
</dbReference>
<protein>
    <submittedName>
        <fullName evidence="11">Transmembrane protease serine 3</fullName>
    </submittedName>
</protein>
<dbReference type="CDD" id="cd00112">
    <property type="entry name" value="LDLa"/>
    <property type="match status" value="1"/>
</dbReference>
<dbReference type="SUPFAM" id="SSF56487">
    <property type="entry name" value="SRCR-like"/>
    <property type="match status" value="1"/>
</dbReference>
<dbReference type="InterPro" id="IPR001190">
    <property type="entry name" value="SRCR"/>
</dbReference>
<keyword evidence="12" id="KW-1185">Reference proteome</keyword>
<evidence type="ECO:0000256" key="5">
    <source>
        <dbReference type="ARBA" id="ARBA00023180"/>
    </source>
</evidence>
<dbReference type="GO" id="GO:0004252">
    <property type="term" value="F:serine-type endopeptidase activity"/>
    <property type="evidence" value="ECO:0007669"/>
    <property type="project" value="InterPro"/>
</dbReference>
<evidence type="ECO:0000313" key="11">
    <source>
        <dbReference type="EMBL" id="TSL54361.1"/>
    </source>
</evidence>
<dbReference type="PANTHER" id="PTHR24252">
    <property type="entry name" value="ACROSIN-RELATED"/>
    <property type="match status" value="1"/>
</dbReference>
<comment type="caution">
    <text evidence="11">The sequence shown here is derived from an EMBL/GenBank/DDBJ whole genome shotgun (WGS) entry which is preliminary data.</text>
</comment>
<keyword evidence="1 11" id="KW-0645">Protease</keyword>
<reference evidence="11 12" key="1">
    <citation type="journal article" date="2019" name="Genome Biol. Evol.">
        <title>Whole-Genome Sequencing of the Giant Devil Catfish, Bagarius yarrelli.</title>
        <authorList>
            <person name="Jiang W."/>
            <person name="Lv Y."/>
            <person name="Cheng L."/>
            <person name="Yang K."/>
            <person name="Chao B."/>
            <person name="Wang X."/>
            <person name="Li Y."/>
            <person name="Pan X."/>
            <person name="You X."/>
            <person name="Zhang Y."/>
            <person name="Yang J."/>
            <person name="Li J."/>
            <person name="Zhang X."/>
            <person name="Liu S."/>
            <person name="Sun C."/>
            <person name="Yang J."/>
            <person name="Shi Q."/>
        </authorList>
    </citation>
    <scope>NUCLEOTIDE SEQUENCE [LARGE SCALE GENOMIC DNA]</scope>
    <source>
        <strain evidence="11">JWS20170419001</strain>
        <tissue evidence="11">Muscle</tissue>
    </source>
</reference>
<name>A0A556U031_BAGYA</name>
<dbReference type="InterPro" id="IPR009003">
    <property type="entry name" value="Peptidase_S1_PA"/>
</dbReference>
<dbReference type="SMART" id="SM00192">
    <property type="entry name" value="LDLa"/>
    <property type="match status" value="1"/>
</dbReference>
<proteinExistence type="predicted"/>
<feature type="disulfide bond" evidence="6">
    <location>
        <begin position="157"/>
        <end position="175"/>
    </location>
</feature>
<dbReference type="EMBL" id="VCAZ01000033">
    <property type="protein sequence ID" value="TSL54361.1"/>
    <property type="molecule type" value="Genomic_DNA"/>
</dbReference>
<feature type="domain" description="SRCR" evidence="10">
    <location>
        <begin position="173"/>
        <end position="223"/>
    </location>
</feature>
<evidence type="ECO:0000256" key="4">
    <source>
        <dbReference type="ARBA" id="ARBA00023157"/>
    </source>
</evidence>
<keyword evidence="9 11" id="KW-0812">Transmembrane</keyword>
<dbReference type="AlphaFoldDB" id="A0A556U031"/>
<evidence type="ECO:0000256" key="9">
    <source>
        <dbReference type="SAM" id="Phobius"/>
    </source>
</evidence>
<keyword evidence="4 6" id="KW-1015">Disulfide bond</keyword>
<dbReference type="Gene3D" id="3.10.250.10">
    <property type="entry name" value="SRCR-like domain"/>
    <property type="match status" value="1"/>
</dbReference>
<dbReference type="Proteomes" id="UP000319801">
    <property type="component" value="Unassembled WGS sequence"/>
</dbReference>
<keyword evidence="3" id="KW-0720">Serine protease</keyword>
<dbReference type="InterPro" id="IPR036772">
    <property type="entry name" value="SRCR-like_dom_sf"/>
</dbReference>
<comment type="caution">
    <text evidence="7">Lacks conserved residue(s) required for the propagation of feature annotation.</text>
</comment>
<dbReference type="GO" id="GO:0006508">
    <property type="term" value="P:proteolysis"/>
    <property type="evidence" value="ECO:0007669"/>
    <property type="project" value="UniProtKB-KW"/>
</dbReference>
<accession>A0A556U031</accession>
<keyword evidence="9" id="KW-1133">Transmembrane helix</keyword>
<dbReference type="Pfam" id="PF15494">
    <property type="entry name" value="SRCR_2"/>
    <property type="match status" value="1"/>
</dbReference>
<evidence type="ECO:0000256" key="3">
    <source>
        <dbReference type="ARBA" id="ARBA00022825"/>
    </source>
</evidence>
<dbReference type="InterPro" id="IPR043504">
    <property type="entry name" value="Peptidase_S1_PA_chymotrypsin"/>
</dbReference>
<feature type="compositionally biased region" description="Polar residues" evidence="8">
    <location>
        <begin position="68"/>
        <end position="87"/>
    </location>
</feature>
<evidence type="ECO:0000256" key="2">
    <source>
        <dbReference type="ARBA" id="ARBA00022801"/>
    </source>
</evidence>
<keyword evidence="5" id="KW-0325">Glycoprotein</keyword>
<dbReference type="OrthoDB" id="6380398at2759"/>
<dbReference type="SUPFAM" id="SSF50494">
    <property type="entry name" value="Trypsin-like serine proteases"/>
    <property type="match status" value="1"/>
</dbReference>
<keyword evidence="2" id="KW-0378">Hydrolase</keyword>
<organism evidence="11 12">
    <name type="scientific">Bagarius yarrelli</name>
    <name type="common">Goonch</name>
    <name type="synonym">Bagrus yarrelli</name>
    <dbReference type="NCBI Taxonomy" id="175774"/>
    <lineage>
        <taxon>Eukaryota</taxon>
        <taxon>Metazoa</taxon>
        <taxon>Chordata</taxon>
        <taxon>Craniata</taxon>
        <taxon>Vertebrata</taxon>
        <taxon>Euteleostomi</taxon>
        <taxon>Actinopterygii</taxon>
        <taxon>Neopterygii</taxon>
        <taxon>Teleostei</taxon>
        <taxon>Ostariophysi</taxon>
        <taxon>Siluriformes</taxon>
        <taxon>Sisoridae</taxon>
        <taxon>Sisorinae</taxon>
        <taxon>Bagarius</taxon>
    </lineage>
</organism>
<evidence type="ECO:0000259" key="10">
    <source>
        <dbReference type="PROSITE" id="PS50287"/>
    </source>
</evidence>